<evidence type="ECO:0000313" key="2">
    <source>
        <dbReference type="Proteomes" id="UP000320011"/>
    </source>
</evidence>
<dbReference type="RefSeq" id="WP_144589115.1">
    <property type="nucleotide sequence ID" value="NZ_VJWX01000146.1"/>
</dbReference>
<protein>
    <recommendedName>
        <fullName evidence="3">DUF4097 domain-containing protein</fullName>
    </recommendedName>
</protein>
<organism evidence="1 2">
    <name type="scientific">Amycolatopsis rhizosphaerae</name>
    <dbReference type="NCBI Taxonomy" id="2053003"/>
    <lineage>
        <taxon>Bacteria</taxon>
        <taxon>Bacillati</taxon>
        <taxon>Actinomycetota</taxon>
        <taxon>Actinomycetes</taxon>
        <taxon>Pseudonocardiales</taxon>
        <taxon>Pseudonocardiaceae</taxon>
        <taxon>Amycolatopsis</taxon>
    </lineage>
</organism>
<dbReference type="PROSITE" id="PS51257">
    <property type="entry name" value="PROKAR_LIPOPROTEIN"/>
    <property type="match status" value="1"/>
</dbReference>
<reference evidence="1 2" key="1">
    <citation type="submission" date="2019-07" db="EMBL/GenBank/DDBJ databases">
        <authorList>
            <person name="Duangmal K."/>
            <person name="Teo W.F.A."/>
        </authorList>
    </citation>
    <scope>NUCLEOTIDE SEQUENCE [LARGE SCALE GENOMIC DNA]</scope>
    <source>
        <strain evidence="1 2">TBRC 6029</strain>
    </source>
</reference>
<dbReference type="Proteomes" id="UP000320011">
    <property type="component" value="Unassembled WGS sequence"/>
</dbReference>
<proteinExistence type="predicted"/>
<dbReference type="EMBL" id="VJWX01000146">
    <property type="protein sequence ID" value="TVT49925.1"/>
    <property type="molecule type" value="Genomic_DNA"/>
</dbReference>
<dbReference type="AlphaFoldDB" id="A0A558CMH0"/>
<accession>A0A558CMH0</accession>
<evidence type="ECO:0008006" key="3">
    <source>
        <dbReference type="Google" id="ProtNLM"/>
    </source>
</evidence>
<comment type="caution">
    <text evidence="1">The sequence shown here is derived from an EMBL/GenBank/DDBJ whole genome shotgun (WGS) entry which is preliminary data.</text>
</comment>
<reference evidence="1 2" key="2">
    <citation type="submission" date="2019-08" db="EMBL/GenBank/DDBJ databases">
        <title>Amycolatopsis acidicola sp. nov., isolated from peat swamp forest soil.</title>
        <authorList>
            <person name="Srisuk N."/>
        </authorList>
    </citation>
    <scope>NUCLEOTIDE SEQUENCE [LARGE SCALE GENOMIC DNA]</scope>
    <source>
        <strain evidence="1 2">TBRC 6029</strain>
    </source>
</reference>
<evidence type="ECO:0000313" key="1">
    <source>
        <dbReference type="EMBL" id="TVT49925.1"/>
    </source>
</evidence>
<sequence>MLGRSGTGLLAVALLASGCADFRAVNTTREESRDFPFHNTKLVIENEQSDLRLVPGAAGTVQVRRSLRGKATLEGNASWTLVDGRLRLGATCSGFVPDCGSLNVVAVPPETAVEVTSDGGPVRSAGFAGDLTADVTRGWLRVEDPVGTLRLRCSTANLTVTGARSTDVTAVADHGDAHVALIVAPSRVEVHAGGLAELTLPPSADPARAVVTSDRGEVTVRRGA</sequence>
<name>A0A558CMH0_9PSEU</name>
<gene>
    <name evidence="1" type="ORF">FNH05_16390</name>
</gene>
<keyword evidence="2" id="KW-1185">Reference proteome</keyword>
<dbReference type="OrthoDB" id="5243271at2"/>